<comment type="similarity">
    <text evidence="2 7">Belongs to the type IA topoisomerase family.</text>
</comment>
<evidence type="ECO:0000313" key="10">
    <source>
        <dbReference type="EMBL" id="CCE79586.1"/>
    </source>
</evidence>
<comment type="catalytic activity">
    <reaction evidence="1 7">
        <text>ATP-independent breakage of single-stranded DNA, followed by passage and rejoining.</text>
        <dbReference type="EC" id="5.6.2.1"/>
    </reaction>
</comment>
<feature type="domain" description="Topo IA-type catalytic" evidence="9">
    <location>
        <begin position="165"/>
        <end position="596"/>
    </location>
</feature>
<dbReference type="Pfam" id="PF01131">
    <property type="entry name" value="Topoisom_bac"/>
    <property type="match status" value="1"/>
</dbReference>
<dbReference type="HOGENOM" id="CLU_002929_1_1_1"/>
<dbReference type="FunCoup" id="G8YNR8">
    <property type="interactions" value="1510"/>
</dbReference>
<dbReference type="CDD" id="cd03362">
    <property type="entry name" value="TOPRIM_TopoIA_TopoIII"/>
    <property type="match status" value="1"/>
</dbReference>
<sequence length="620" mass="70944">MKILCVAEKPSISKAVSHILSGGKTKVRNSRNKYVKNYDFKFDFPGVGLCDVTMTSVMGHITNIDFPTQFSWGRCNPGRLFDAPTIDNVSNKEVYENISNEARRCNRLMIWTDCDREGEFIGHEIFSAAVKGNPSLRVEDIWRSQFSHLERSHILQAARNPIRLDMNSVHAVRCRMEIDLRVGASFTRFLTDLYRRTQVFPLEKGGFISYGTCQFPTLGFVVDRYNRVKRFIPEKFWYISITVKKDNKTETFHWTKNHVFDRLYLALIYQNCLKNDNAEVVQLIERPTSKYRPLPLTTVELQKNCSMYFKMSAKRALDAAEKLYNKGFLSYPRTETDRFPPTMDLKAVIQKQTQNSTWGQYASELLNGKFRSPRAGSHDDKAHPPIHPVNFVKLEMLDNADEKKVYELVVRRFLACCSEDAKGKETKISLRWGAEEFTNSAIVVLERNFLDVYPYMTWKSTTPLPPLLKGETIKVASSVMKEGKTSPPQHMTESELIALMDANGIGTDATIAEHIDKIISRGYVVKVRKNKNDFIIPSELGMGLIEGFNDLEFDNLSLSKPFLRKRLENCLQEIVSGTKVKEQVVQEIIFLYKQAFGLSAQNSTKLIAACRRIMDANSST</sequence>
<dbReference type="SMART" id="SM00437">
    <property type="entry name" value="TOP1Ac"/>
    <property type="match status" value="1"/>
</dbReference>
<dbReference type="Pfam" id="PF01751">
    <property type="entry name" value="Toprim"/>
    <property type="match status" value="1"/>
</dbReference>
<dbReference type="InterPro" id="IPR013825">
    <property type="entry name" value="Topo_IA_cen_sub2"/>
</dbReference>
<dbReference type="InterPro" id="IPR013497">
    <property type="entry name" value="Topo_IA_cen"/>
</dbReference>
<evidence type="ECO:0000256" key="2">
    <source>
        <dbReference type="ARBA" id="ARBA00009446"/>
    </source>
</evidence>
<dbReference type="AlphaFoldDB" id="G8YNR8"/>
<dbReference type="SMART" id="SM00436">
    <property type="entry name" value="TOP1Bc"/>
    <property type="match status" value="1"/>
</dbReference>
<dbReference type="InterPro" id="IPR000380">
    <property type="entry name" value="Topo_IA"/>
</dbReference>
<keyword evidence="4 7" id="KW-0799">Topoisomerase</keyword>
<dbReference type="GO" id="GO:0003917">
    <property type="term" value="F:DNA topoisomerase type I (single strand cut, ATP-independent) activity"/>
    <property type="evidence" value="ECO:0007669"/>
    <property type="project" value="UniProtKB-EC"/>
</dbReference>
<evidence type="ECO:0000256" key="4">
    <source>
        <dbReference type="ARBA" id="ARBA00023029"/>
    </source>
</evidence>
<name>G8YNR8_PICSO</name>
<dbReference type="InterPro" id="IPR003601">
    <property type="entry name" value="Topo_IA_2"/>
</dbReference>
<dbReference type="Gene3D" id="1.10.460.10">
    <property type="entry name" value="Topoisomerase I, domain 2"/>
    <property type="match status" value="1"/>
</dbReference>
<dbReference type="FunFam" id="1.10.290.10:FF:000001">
    <property type="entry name" value="DNA topoisomerase"/>
    <property type="match status" value="1"/>
</dbReference>
<gene>
    <name evidence="10" type="primary">Piso0_001663</name>
    <name evidence="10" type="ORF">GNLVRS01_PISO0E09970g</name>
</gene>
<dbReference type="PANTHER" id="PTHR11390">
    <property type="entry name" value="PROKARYOTIC DNA TOPOISOMERASE"/>
    <property type="match status" value="1"/>
</dbReference>
<evidence type="ECO:0000256" key="7">
    <source>
        <dbReference type="RuleBase" id="RU362092"/>
    </source>
</evidence>
<dbReference type="GO" id="GO:0006265">
    <property type="term" value="P:DNA topological change"/>
    <property type="evidence" value="ECO:0007669"/>
    <property type="project" value="InterPro"/>
</dbReference>
<dbReference type="InterPro" id="IPR013824">
    <property type="entry name" value="Topo_IA_cen_sub1"/>
</dbReference>
<dbReference type="Proteomes" id="UP000005222">
    <property type="component" value="Chromosome E"/>
</dbReference>
<dbReference type="PANTHER" id="PTHR11390:SF21">
    <property type="entry name" value="DNA TOPOISOMERASE 3-ALPHA"/>
    <property type="match status" value="1"/>
</dbReference>
<keyword evidence="11" id="KW-1185">Reference proteome</keyword>
<dbReference type="InterPro" id="IPR003602">
    <property type="entry name" value="Topo_IA_DNA-bd_dom"/>
</dbReference>
<dbReference type="Gene3D" id="3.40.50.140">
    <property type="match status" value="1"/>
</dbReference>
<keyword evidence="6 7" id="KW-0413">Isomerase</keyword>
<dbReference type="PROSITE" id="PS52039">
    <property type="entry name" value="TOPO_IA_2"/>
    <property type="match status" value="1"/>
</dbReference>
<dbReference type="InterPro" id="IPR023405">
    <property type="entry name" value="Topo_IA_core_domain"/>
</dbReference>
<evidence type="ECO:0000259" key="9">
    <source>
        <dbReference type="PROSITE" id="PS52039"/>
    </source>
</evidence>
<dbReference type="GO" id="GO:0003677">
    <property type="term" value="F:DNA binding"/>
    <property type="evidence" value="ECO:0007669"/>
    <property type="project" value="UniProtKB-KW"/>
</dbReference>
<dbReference type="FunFam" id="3.40.50.140:FF:000005">
    <property type="entry name" value="DNA topoisomerase"/>
    <property type="match status" value="1"/>
</dbReference>
<dbReference type="PRINTS" id="PR00417">
    <property type="entry name" value="PRTPISMRASEI"/>
</dbReference>
<evidence type="ECO:0000313" key="11">
    <source>
        <dbReference type="Proteomes" id="UP000005222"/>
    </source>
</evidence>
<proteinExistence type="inferred from homology"/>
<dbReference type="eggNOG" id="KOG1956">
    <property type="taxonomic scope" value="Eukaryota"/>
</dbReference>
<protein>
    <recommendedName>
        <fullName evidence="3 7">DNA topoisomerase</fullName>
        <ecNumber evidence="3 7">5.6.2.1</ecNumber>
    </recommendedName>
</protein>
<dbReference type="SUPFAM" id="SSF56712">
    <property type="entry name" value="Prokaryotic type I DNA topoisomerase"/>
    <property type="match status" value="1"/>
</dbReference>
<dbReference type="SMART" id="SM00493">
    <property type="entry name" value="TOPRIM"/>
    <property type="match status" value="1"/>
</dbReference>
<dbReference type="GO" id="GO:0005634">
    <property type="term" value="C:nucleus"/>
    <property type="evidence" value="ECO:0007669"/>
    <property type="project" value="TreeGrafter"/>
</dbReference>
<reference evidence="10 11" key="1">
    <citation type="journal article" date="2012" name="G3 (Bethesda)">
        <title>Pichia sorbitophila, an interspecies yeast hybrid reveals early steps of genome resolution following polyploidization.</title>
        <authorList>
            <person name="Leh Louis V."/>
            <person name="Despons L."/>
            <person name="Friedrich A."/>
            <person name="Martin T."/>
            <person name="Durrens P."/>
            <person name="Casaregola S."/>
            <person name="Neuveglise C."/>
            <person name="Fairhead C."/>
            <person name="Marck C."/>
            <person name="Cruz J.A."/>
            <person name="Straub M.L."/>
            <person name="Kugler V."/>
            <person name="Sacerdot C."/>
            <person name="Uzunov Z."/>
            <person name="Thierry A."/>
            <person name="Weiss S."/>
            <person name="Bleykasten C."/>
            <person name="De Montigny J."/>
            <person name="Jacques N."/>
            <person name="Jung P."/>
            <person name="Lemaire M."/>
            <person name="Mallet S."/>
            <person name="Morel G."/>
            <person name="Richard G.F."/>
            <person name="Sarkar A."/>
            <person name="Savel G."/>
            <person name="Schacherer J."/>
            <person name="Seret M.L."/>
            <person name="Talla E."/>
            <person name="Samson G."/>
            <person name="Jubin C."/>
            <person name="Poulain J."/>
            <person name="Vacherie B."/>
            <person name="Barbe V."/>
            <person name="Pelletier E."/>
            <person name="Sherman D.J."/>
            <person name="Westhof E."/>
            <person name="Weissenbach J."/>
            <person name="Baret P.V."/>
            <person name="Wincker P."/>
            <person name="Gaillardin C."/>
            <person name="Dujon B."/>
            <person name="Souciet J.L."/>
        </authorList>
    </citation>
    <scope>NUCLEOTIDE SEQUENCE [LARGE SCALE GENOMIC DNA]</scope>
    <source>
        <strain evidence="11">ATCC MYA-4447 / BCRC 22081 / CBS 7064 / NBRC 10061 / NRRL Y-12695</strain>
    </source>
</reference>
<dbReference type="InParanoid" id="G8YNR8"/>
<evidence type="ECO:0000256" key="5">
    <source>
        <dbReference type="ARBA" id="ARBA00023125"/>
    </source>
</evidence>
<dbReference type="CDD" id="cd00186">
    <property type="entry name" value="TOP1Ac"/>
    <property type="match status" value="1"/>
</dbReference>
<dbReference type="InterPro" id="IPR034144">
    <property type="entry name" value="TOPRIM_TopoIII"/>
</dbReference>
<dbReference type="EC" id="5.6.2.1" evidence="3 7"/>
<dbReference type="InterPro" id="IPR013826">
    <property type="entry name" value="Topo_IA_cen_sub3"/>
</dbReference>
<dbReference type="GO" id="GO:0006281">
    <property type="term" value="P:DNA repair"/>
    <property type="evidence" value="ECO:0007669"/>
    <property type="project" value="TreeGrafter"/>
</dbReference>
<dbReference type="PROSITE" id="PS50880">
    <property type="entry name" value="TOPRIM"/>
    <property type="match status" value="1"/>
</dbReference>
<evidence type="ECO:0000256" key="1">
    <source>
        <dbReference type="ARBA" id="ARBA00000213"/>
    </source>
</evidence>
<dbReference type="GO" id="GO:0031422">
    <property type="term" value="C:RecQ family helicase-topoisomerase III complex"/>
    <property type="evidence" value="ECO:0007669"/>
    <property type="project" value="TreeGrafter"/>
</dbReference>
<evidence type="ECO:0000256" key="6">
    <source>
        <dbReference type="ARBA" id="ARBA00023235"/>
    </source>
</evidence>
<dbReference type="GO" id="GO:0006310">
    <property type="term" value="P:DNA recombination"/>
    <property type="evidence" value="ECO:0007669"/>
    <property type="project" value="TreeGrafter"/>
</dbReference>
<dbReference type="STRING" id="559304.G8YNR8"/>
<accession>G8YNR8</accession>
<dbReference type="Gene3D" id="2.70.20.10">
    <property type="entry name" value="Topoisomerase I, domain 3"/>
    <property type="match status" value="1"/>
</dbReference>
<dbReference type="EMBL" id="FO082055">
    <property type="protein sequence ID" value="CCE79586.1"/>
    <property type="molecule type" value="Genomic_DNA"/>
</dbReference>
<dbReference type="OrthoDB" id="430051at2759"/>
<organism evidence="10 11">
    <name type="scientific">Pichia sorbitophila (strain ATCC MYA-4447 / BCRC 22081 / CBS 7064 / NBRC 10061 / NRRL Y-12695)</name>
    <name type="common">Hybrid yeast</name>
    <dbReference type="NCBI Taxonomy" id="559304"/>
    <lineage>
        <taxon>Eukaryota</taxon>
        <taxon>Fungi</taxon>
        <taxon>Dikarya</taxon>
        <taxon>Ascomycota</taxon>
        <taxon>Saccharomycotina</taxon>
        <taxon>Pichiomycetes</taxon>
        <taxon>Debaryomycetaceae</taxon>
        <taxon>Millerozyma</taxon>
    </lineage>
</organism>
<keyword evidence="5 7" id="KW-0238">DNA-binding</keyword>
<dbReference type="InterPro" id="IPR006171">
    <property type="entry name" value="TOPRIM_dom"/>
</dbReference>
<evidence type="ECO:0000259" key="8">
    <source>
        <dbReference type="PROSITE" id="PS50880"/>
    </source>
</evidence>
<dbReference type="OMA" id="VIHNVYS"/>
<dbReference type="Gene3D" id="1.10.290.10">
    <property type="entry name" value="Topoisomerase I, domain 4"/>
    <property type="match status" value="1"/>
</dbReference>
<comment type="function">
    <text evidence="7">Introduces a single-strand break via transesterification at a target site in duplex DNA. Releases the supercoiling and torsional tension of DNA introduced during the DNA replication and transcription by transiently cleaving and rejoining one strand of the DNA duplex. The scissile phosphodiester is attacked by the catalytic tyrosine of the enzyme, resulting in the formation of a DNA-(5'-phosphotyrosyl)-enzyme intermediate and the expulsion of a 3'-OH DNA strand.</text>
</comment>
<feature type="domain" description="Toprim" evidence="8">
    <location>
        <begin position="2"/>
        <end position="147"/>
    </location>
</feature>
<evidence type="ECO:0000256" key="3">
    <source>
        <dbReference type="ARBA" id="ARBA00012891"/>
    </source>
</evidence>